<dbReference type="RefSeq" id="WP_311787433.1">
    <property type="nucleotide sequence ID" value="NZ_JALDYY010000009.1"/>
</dbReference>
<dbReference type="EMBL" id="JALDYZ010000007">
    <property type="protein sequence ID" value="MDI7923215.1"/>
    <property type="molecule type" value="Genomic_DNA"/>
</dbReference>
<feature type="region of interest" description="Disordered" evidence="1">
    <location>
        <begin position="428"/>
        <end position="461"/>
    </location>
</feature>
<dbReference type="InterPro" id="IPR057699">
    <property type="entry name" value="DUF7939"/>
</dbReference>
<evidence type="ECO:0000256" key="2">
    <source>
        <dbReference type="SAM" id="Phobius"/>
    </source>
</evidence>
<dbReference type="AlphaFoldDB" id="A0AAE3QDR3"/>
<feature type="domain" description="DUF7939" evidence="4">
    <location>
        <begin position="345"/>
        <end position="420"/>
    </location>
</feature>
<evidence type="ECO:0000259" key="4">
    <source>
        <dbReference type="Pfam" id="PF25607"/>
    </source>
</evidence>
<keyword evidence="3" id="KW-0732">Signal</keyword>
<dbReference type="Pfam" id="PF25607">
    <property type="entry name" value="DUF7939"/>
    <property type="match status" value="1"/>
</dbReference>
<accession>A0AAE3QDR3</accession>
<dbReference type="InterPro" id="IPR025738">
    <property type="entry name" value="BatD"/>
</dbReference>
<evidence type="ECO:0000313" key="5">
    <source>
        <dbReference type="EMBL" id="MDI7923215.1"/>
    </source>
</evidence>
<evidence type="ECO:0000256" key="3">
    <source>
        <dbReference type="SAM" id="SignalP"/>
    </source>
</evidence>
<keyword evidence="2" id="KW-1133">Transmembrane helix</keyword>
<dbReference type="PANTHER" id="PTHR40940:SF1">
    <property type="entry name" value="PROTEIN BATD"/>
    <property type="match status" value="1"/>
</dbReference>
<feature type="chain" id="PRO_5042040000" evidence="3">
    <location>
        <begin position="30"/>
        <end position="461"/>
    </location>
</feature>
<dbReference type="PANTHER" id="PTHR40940">
    <property type="entry name" value="PROTEIN BATD-RELATED"/>
    <property type="match status" value="1"/>
</dbReference>
<reference evidence="5" key="1">
    <citation type="submission" date="2022-03" db="EMBL/GenBank/DDBJ databases">
        <title>Fererhizobium litorale gen. nov., sp. nov., isolated from sandy sediments of the Sea of Japan seashore.</title>
        <authorList>
            <person name="Romanenko L."/>
            <person name="Kurilenko V."/>
            <person name="Otstavnykh N."/>
            <person name="Svetashev V."/>
            <person name="Tekutyeva L."/>
            <person name="Isaeva M."/>
            <person name="Mikhailov V."/>
        </authorList>
    </citation>
    <scope>NUCLEOTIDE SEQUENCE</scope>
    <source>
        <strain evidence="5">KMM 9576</strain>
    </source>
</reference>
<protein>
    <submittedName>
        <fullName evidence="5">BatD family protein</fullName>
    </submittedName>
</protein>
<comment type="caution">
    <text evidence="5">The sequence shown here is derived from an EMBL/GenBank/DDBJ whole genome shotgun (WGS) entry which is preliminary data.</text>
</comment>
<evidence type="ECO:0000256" key="1">
    <source>
        <dbReference type="SAM" id="MobiDB-lite"/>
    </source>
</evidence>
<feature type="transmembrane region" description="Helical" evidence="2">
    <location>
        <begin position="301"/>
        <end position="325"/>
    </location>
</feature>
<dbReference type="Proteomes" id="UP001161580">
    <property type="component" value="Unassembled WGS sequence"/>
</dbReference>
<sequence>MTVRPATPRALFAFLALLWWLLSAVAAQAADPLARAALQSQGALYVGQEVLIDVDVLVPNYFLQPPQFPAIDLPGAIVTLQDGRALNLNETIDGTEYSGIRRTYVVTPQQAGDFSLPPAEIPFGYAAVPGQTTRGTVTLPPLTFTVEAAPGAATGGGKIVAAKVEVTQDLDSNPATLRAGDTLVRTITVRAEGMRAMMIPEPDLAAPEGVRLYRKDPVLSEETDRSGQPVAGVRKDVASYLFSDPGTYVLPAVDVSWFDPATAKSESASVPAVTIAVQAAAAPTTSIAPPTVEPEAKSFDWLRAVVIAAVAALCGLVIAVLAMALSRLQVWWQARQSARRQSEPAYFRRVEDACRGGSSRDTAEALDAWARKAGIVPLAAWLPRFGDEASRRAYANLQQELYGSGCEKTGQSLGDGLKRARSAWLRARDGTEPQIGGKAALPPLNPGLEARDHAEPGSISA</sequence>
<proteinExistence type="predicted"/>
<feature type="signal peptide" evidence="3">
    <location>
        <begin position="1"/>
        <end position="29"/>
    </location>
</feature>
<evidence type="ECO:0000313" key="6">
    <source>
        <dbReference type="Proteomes" id="UP001161580"/>
    </source>
</evidence>
<name>A0AAE3QDR3_9HYPH</name>
<keyword evidence="2" id="KW-0812">Transmembrane</keyword>
<keyword evidence="2" id="KW-0472">Membrane</keyword>
<gene>
    <name evidence="5" type="ORF">MRS75_14110</name>
</gene>
<keyword evidence="6" id="KW-1185">Reference proteome</keyword>
<organism evidence="5 6">
    <name type="scientific">Ferirhizobium litorale</name>
    <dbReference type="NCBI Taxonomy" id="2927786"/>
    <lineage>
        <taxon>Bacteria</taxon>
        <taxon>Pseudomonadati</taxon>
        <taxon>Pseudomonadota</taxon>
        <taxon>Alphaproteobacteria</taxon>
        <taxon>Hyphomicrobiales</taxon>
        <taxon>Rhizobiaceae</taxon>
        <taxon>Ferirhizobium</taxon>
    </lineage>
</organism>